<protein>
    <submittedName>
        <fullName evidence="2">Uncharacterized protein</fullName>
    </submittedName>
</protein>
<feature type="compositionally biased region" description="Polar residues" evidence="1">
    <location>
        <begin position="100"/>
        <end position="118"/>
    </location>
</feature>
<sequence>MKLSIVSFQKALQGASMTTKTTTSPPNNSSSPPALIPSTHLDSSSFKETSTIHKKRNSTRRKDGLIMTQRTEIVEPCESQYFNDPQNGCMFYSFPLSMNSGGHQQKRANGNSTLATTPNKKRKRSTPSMSGKVLHPEGNSTSCEAHSNSSSDSSPPVLHLHQISFNNSTHALIENETPNFVNNVIIHNHSANGGAHHVVRNHLKNHHSSLGFDHSSTKPQVIAPPLEVNGSSTSTTPSTTTTYQHHHLLPPPPSSSCPTSHSTHTTPSLTLHPPHLPVHLDGMQDKSQTTHTTQSSPPLHPLPPQQPPVRLSISIKELLND</sequence>
<name>A0A6A5BLZ0_NAEFO</name>
<evidence type="ECO:0000313" key="2">
    <source>
        <dbReference type="EMBL" id="KAF0975084.1"/>
    </source>
</evidence>
<evidence type="ECO:0000313" key="3">
    <source>
        <dbReference type="Proteomes" id="UP000444721"/>
    </source>
</evidence>
<dbReference type="Proteomes" id="UP000444721">
    <property type="component" value="Unassembled WGS sequence"/>
</dbReference>
<dbReference type="EMBL" id="VFQX01000048">
    <property type="protein sequence ID" value="KAF0975084.1"/>
    <property type="molecule type" value="Genomic_DNA"/>
</dbReference>
<feature type="region of interest" description="Disordered" evidence="1">
    <location>
        <begin position="16"/>
        <end position="63"/>
    </location>
</feature>
<evidence type="ECO:0000256" key="1">
    <source>
        <dbReference type="SAM" id="MobiDB-lite"/>
    </source>
</evidence>
<feature type="compositionally biased region" description="Low complexity" evidence="1">
    <location>
        <begin position="231"/>
        <end position="243"/>
    </location>
</feature>
<dbReference type="AlphaFoldDB" id="A0A6A5BLZ0"/>
<gene>
    <name evidence="2" type="ORF">FDP41_005837</name>
</gene>
<feature type="compositionally biased region" description="Low complexity" evidence="1">
    <location>
        <begin position="287"/>
        <end position="297"/>
    </location>
</feature>
<dbReference type="OrthoDB" id="10569152at2759"/>
<comment type="caution">
    <text evidence="2">The sequence shown here is derived from an EMBL/GenBank/DDBJ whole genome shotgun (WGS) entry which is preliminary data.</text>
</comment>
<proteinExistence type="predicted"/>
<reference evidence="2 3" key="1">
    <citation type="journal article" date="2019" name="Sci. Rep.">
        <title>Nanopore sequencing improves the draft genome of the human pathogenic amoeba Naegleria fowleri.</title>
        <authorList>
            <person name="Liechti N."/>
            <person name="Schurch N."/>
            <person name="Bruggmann R."/>
            <person name="Wittwer M."/>
        </authorList>
    </citation>
    <scope>NUCLEOTIDE SEQUENCE [LARGE SCALE GENOMIC DNA]</scope>
    <source>
        <strain evidence="2 3">ATCC 30894</strain>
    </source>
</reference>
<dbReference type="VEuPathDB" id="AmoebaDB:FDP41_005837"/>
<feature type="region of interest" description="Disordered" evidence="1">
    <location>
        <begin position="100"/>
        <end position="158"/>
    </location>
</feature>
<keyword evidence="3" id="KW-1185">Reference proteome</keyword>
<dbReference type="VEuPathDB" id="AmoebaDB:NF0073280"/>
<accession>A0A6A5BLZ0</accession>
<feature type="compositionally biased region" description="Low complexity" evidence="1">
    <location>
        <begin position="256"/>
        <end position="273"/>
    </location>
</feature>
<dbReference type="GeneID" id="68113055"/>
<feature type="compositionally biased region" description="Polar residues" evidence="1">
    <location>
        <begin position="40"/>
        <end position="49"/>
    </location>
</feature>
<feature type="compositionally biased region" description="Pro residues" evidence="1">
    <location>
        <begin position="298"/>
        <end position="307"/>
    </location>
</feature>
<organism evidence="2 3">
    <name type="scientific">Naegleria fowleri</name>
    <name type="common">Brain eating amoeba</name>
    <dbReference type="NCBI Taxonomy" id="5763"/>
    <lineage>
        <taxon>Eukaryota</taxon>
        <taxon>Discoba</taxon>
        <taxon>Heterolobosea</taxon>
        <taxon>Tetramitia</taxon>
        <taxon>Eutetramitia</taxon>
        <taxon>Vahlkampfiidae</taxon>
        <taxon>Naegleria</taxon>
    </lineage>
</organism>
<feature type="compositionally biased region" description="Low complexity" evidence="1">
    <location>
        <begin position="18"/>
        <end position="33"/>
    </location>
</feature>
<dbReference type="VEuPathDB" id="AmoebaDB:NfTy_044790"/>
<dbReference type="RefSeq" id="XP_044559797.1">
    <property type="nucleotide sequence ID" value="XM_044709405.1"/>
</dbReference>
<feature type="region of interest" description="Disordered" evidence="1">
    <location>
        <begin position="214"/>
        <end position="311"/>
    </location>
</feature>